<dbReference type="PANTHER" id="PTHR12558">
    <property type="entry name" value="CELL DIVISION CYCLE 16,23,27"/>
    <property type="match status" value="1"/>
</dbReference>
<feature type="coiled-coil region" evidence="2">
    <location>
        <begin position="304"/>
        <end position="331"/>
    </location>
</feature>
<dbReference type="SMART" id="SM00028">
    <property type="entry name" value="TPR"/>
    <property type="match status" value="6"/>
</dbReference>
<dbReference type="Pfam" id="PF13432">
    <property type="entry name" value="TPR_16"/>
    <property type="match status" value="1"/>
</dbReference>
<sequence length="450" mass="50416">MLLPLNLRFTQRRRQLLWGIGILLIATTVHQLKPLLNTSPYDYSFSPPDQTDITGQLEQEIAFYKNRIRQTPEDGLSQAALASTYLKLARATGDANWYLLADQAAQQSLQKLTFNNEGAQIVQAKVAEAQHDFDRAILIANQVLATQAYSEPAQSILITAYLGKGNLTKARTIADNLVQQIPTLGSLTLRGLVHSAQGEDALAIKDFEAALNAEEPQESGSSAWTRTLMGRFYASRGDYQTAQQLYQDALDILPRYPLALVHMAKLKTRQGHYRAATKLYSQVFTSQDYPHVWDHVALQGMAQVASLQGNRAKAQQLWQQAEEQFRQHEDLETFGHRRALAQLLLDRGDVADLSEALALMDADVKIRQDADTLDTYARVLMQLGRWQDAQRALQRTLEQGTRNAVISYRAGLVEQQLGNGSKANQYFETAQMVDPSFGERDQQIWGLVAD</sequence>
<dbReference type="GO" id="GO:0051301">
    <property type="term" value="P:cell division"/>
    <property type="evidence" value="ECO:0007669"/>
    <property type="project" value="TreeGrafter"/>
</dbReference>
<gene>
    <name evidence="3" type="ORF">DXZ20_10450</name>
</gene>
<protein>
    <submittedName>
        <fullName evidence="3">Tetratricopeptide repeat protein</fullName>
    </submittedName>
</protein>
<dbReference type="AlphaFoldDB" id="A0A6M0RIP3"/>
<evidence type="ECO:0000313" key="4">
    <source>
        <dbReference type="Proteomes" id="UP000481033"/>
    </source>
</evidence>
<keyword evidence="4" id="KW-1185">Reference proteome</keyword>
<name>A0A6M0RIP3_9CYAN</name>
<reference evidence="3 4" key="1">
    <citation type="journal article" date="2020" name="Microb. Ecol.">
        <title>Ecogenomics of the Marine Benthic Filamentous Cyanobacterium Adonisia.</title>
        <authorList>
            <person name="Walter J.M."/>
            <person name="Coutinho F.H."/>
            <person name="Leomil L."/>
            <person name="Hargreaves P.I."/>
            <person name="Campeao M.E."/>
            <person name="Vieira V.V."/>
            <person name="Silva B.S."/>
            <person name="Fistarol G.O."/>
            <person name="Salomon P.S."/>
            <person name="Sawabe T."/>
            <person name="Mino S."/>
            <person name="Hosokawa M."/>
            <person name="Miyashita H."/>
            <person name="Maruyama F."/>
            <person name="van Verk M.C."/>
            <person name="Dutilh B.E."/>
            <person name="Thompson C.C."/>
            <person name="Thompson F.L."/>
        </authorList>
    </citation>
    <scope>NUCLEOTIDE SEQUENCE [LARGE SCALE GENOMIC DNA]</scope>
    <source>
        <strain evidence="3 4">CCMR0081</strain>
    </source>
</reference>
<dbReference type="EMBL" id="QXHD01000004">
    <property type="protein sequence ID" value="NEZ56084.1"/>
    <property type="molecule type" value="Genomic_DNA"/>
</dbReference>
<organism evidence="3 4">
    <name type="scientific">Adonisia turfae CCMR0081</name>
    <dbReference type="NCBI Taxonomy" id="2292702"/>
    <lineage>
        <taxon>Bacteria</taxon>
        <taxon>Bacillati</taxon>
        <taxon>Cyanobacteriota</taxon>
        <taxon>Adonisia</taxon>
        <taxon>Adonisia turfae</taxon>
    </lineage>
</organism>
<proteinExistence type="predicted"/>
<dbReference type="Pfam" id="PF13424">
    <property type="entry name" value="TPR_12"/>
    <property type="match status" value="1"/>
</dbReference>
<dbReference type="InterPro" id="IPR011990">
    <property type="entry name" value="TPR-like_helical_dom_sf"/>
</dbReference>
<dbReference type="SUPFAM" id="SSF48452">
    <property type="entry name" value="TPR-like"/>
    <property type="match status" value="2"/>
</dbReference>
<keyword evidence="1" id="KW-0802">TPR repeat</keyword>
<dbReference type="Gene3D" id="1.25.40.10">
    <property type="entry name" value="Tetratricopeptide repeat domain"/>
    <property type="match status" value="2"/>
</dbReference>
<comment type="caution">
    <text evidence="3">The sequence shown here is derived from an EMBL/GenBank/DDBJ whole genome shotgun (WGS) entry which is preliminary data.</text>
</comment>
<dbReference type="RefSeq" id="WP_163698015.1">
    <property type="nucleotide sequence ID" value="NZ_QXHD01000004.1"/>
</dbReference>
<dbReference type="PROSITE" id="PS50005">
    <property type="entry name" value="TPR"/>
    <property type="match status" value="1"/>
</dbReference>
<dbReference type="PANTHER" id="PTHR12558:SF50">
    <property type="entry name" value="ASSEMBLY CHAPERONE OF RPL4-RELATED"/>
    <property type="match status" value="1"/>
</dbReference>
<dbReference type="Proteomes" id="UP000481033">
    <property type="component" value="Unassembled WGS sequence"/>
</dbReference>
<evidence type="ECO:0000256" key="2">
    <source>
        <dbReference type="SAM" id="Coils"/>
    </source>
</evidence>
<evidence type="ECO:0000313" key="3">
    <source>
        <dbReference type="EMBL" id="NEZ56084.1"/>
    </source>
</evidence>
<evidence type="ECO:0000256" key="1">
    <source>
        <dbReference type="PROSITE-ProRule" id="PRU00339"/>
    </source>
</evidence>
<feature type="repeat" description="TPR" evidence="1">
    <location>
        <begin position="223"/>
        <end position="256"/>
    </location>
</feature>
<accession>A0A6M0RIP3</accession>
<dbReference type="InterPro" id="IPR019734">
    <property type="entry name" value="TPR_rpt"/>
</dbReference>
<keyword evidence="2" id="KW-0175">Coiled coil</keyword>